<dbReference type="Pfam" id="PF14501">
    <property type="entry name" value="HATPase_c_5"/>
    <property type="match status" value="1"/>
</dbReference>
<dbReference type="EMBL" id="JQBL01000019">
    <property type="protein sequence ID" value="KRN49841.1"/>
    <property type="molecule type" value="Genomic_DNA"/>
</dbReference>
<dbReference type="InterPro" id="IPR032834">
    <property type="entry name" value="NatK-like_C"/>
</dbReference>
<keyword evidence="1" id="KW-0812">Transmembrane</keyword>
<protein>
    <recommendedName>
        <fullName evidence="2">Sensor histidine kinase NatK-like C-terminal domain-containing protein</fullName>
    </recommendedName>
</protein>
<dbReference type="SUPFAM" id="SSF55874">
    <property type="entry name" value="ATPase domain of HSP90 chaperone/DNA topoisomerase II/histidine kinase"/>
    <property type="match status" value="1"/>
</dbReference>
<feature type="transmembrane region" description="Helical" evidence="1">
    <location>
        <begin position="112"/>
        <end position="131"/>
    </location>
</feature>
<dbReference type="PANTHER" id="PTHR40448:SF1">
    <property type="entry name" value="TWO-COMPONENT SENSOR HISTIDINE KINASE"/>
    <property type="match status" value="1"/>
</dbReference>
<accession>A0A0R2HAC2</accession>
<dbReference type="InterPro" id="IPR036890">
    <property type="entry name" value="HATPase_C_sf"/>
</dbReference>
<feature type="transmembrane region" description="Helical" evidence="1">
    <location>
        <begin position="175"/>
        <end position="199"/>
    </location>
</feature>
<evidence type="ECO:0000313" key="4">
    <source>
        <dbReference type="Proteomes" id="UP000051841"/>
    </source>
</evidence>
<keyword evidence="1" id="KW-1133">Transmembrane helix</keyword>
<dbReference type="Proteomes" id="UP000051841">
    <property type="component" value="Unassembled WGS sequence"/>
</dbReference>
<gene>
    <name evidence="3" type="ORF">IV49_GL000632</name>
</gene>
<dbReference type="AlphaFoldDB" id="A0A0R2HAC2"/>
<dbReference type="PATRIC" id="fig|1410657.5.peg.658"/>
<feature type="transmembrane region" description="Helical" evidence="1">
    <location>
        <begin position="82"/>
        <end position="106"/>
    </location>
</feature>
<comment type="caution">
    <text evidence="3">The sequence shown here is derived from an EMBL/GenBank/DDBJ whole genome shotgun (WGS) entry which is preliminary data.</text>
</comment>
<sequence>MKIALKFLLTLLEYFVLFRMIYKKEYRQIKWSKIIEVIVILVIVIALFYDPYYSSISATLVALIFMRLIFDMERRETIVSLIYSVLIVSLLENTVIFGVDYIIGATFINNDLITLCVIIFAEMLLGLSGVRIPQDFHEMPTKVLVLTTIVSVGLIVAYSYYTFLLSDLLNHEDFIRGFVVTTAAGVTIMMCLAILLATFREIESEKFKNSLLDTYNHQQKDYFDQLLLKEQDTRQFRHDLISELLVMKNYLNNHEYDQLRVFIDQMTSEINAISTRNYDVGNDIVNTILNYYFLPLTDNHQIKIKGFLSDDLSIEELDLTVLVSNMIKNAAESLKKQEHGHVEVNFIEENLFIYIVMKNSCVEDDSHMTTSKNKRHHGFGLKNIKKIVKKYDGVYSFDVKEGEFITDVRLRNRSSIK</sequence>
<keyword evidence="1" id="KW-0472">Membrane</keyword>
<dbReference type="RefSeq" id="WP_029071243.1">
    <property type="nucleotide sequence ID" value="NZ_JNKN01000023.1"/>
</dbReference>
<feature type="transmembrane region" description="Helical" evidence="1">
    <location>
        <begin position="55"/>
        <end position="70"/>
    </location>
</feature>
<name>A0A0R2HAC2_9FIRM</name>
<dbReference type="GO" id="GO:0042802">
    <property type="term" value="F:identical protein binding"/>
    <property type="evidence" value="ECO:0007669"/>
    <property type="project" value="TreeGrafter"/>
</dbReference>
<feature type="domain" description="Sensor histidine kinase NatK-like C-terminal" evidence="2">
    <location>
        <begin position="315"/>
        <end position="410"/>
    </location>
</feature>
<proteinExistence type="predicted"/>
<evidence type="ECO:0000313" key="3">
    <source>
        <dbReference type="EMBL" id="KRN49841.1"/>
    </source>
</evidence>
<feature type="transmembrane region" description="Helical" evidence="1">
    <location>
        <begin position="143"/>
        <end position="163"/>
    </location>
</feature>
<keyword evidence="4" id="KW-1185">Reference proteome</keyword>
<dbReference type="Gene3D" id="3.30.565.10">
    <property type="entry name" value="Histidine kinase-like ATPase, C-terminal domain"/>
    <property type="match status" value="1"/>
</dbReference>
<reference evidence="3 4" key="1">
    <citation type="journal article" date="2015" name="Genome Announc.">
        <title>Expanding the biotechnology potential of lactobacilli through comparative genomics of 213 strains and associated genera.</title>
        <authorList>
            <person name="Sun Z."/>
            <person name="Harris H.M."/>
            <person name="McCann A."/>
            <person name="Guo C."/>
            <person name="Argimon S."/>
            <person name="Zhang W."/>
            <person name="Yang X."/>
            <person name="Jeffery I.B."/>
            <person name="Cooney J.C."/>
            <person name="Kagawa T.F."/>
            <person name="Liu W."/>
            <person name="Song Y."/>
            <person name="Salvetti E."/>
            <person name="Wrobel A."/>
            <person name="Rasinkangas P."/>
            <person name="Parkhill J."/>
            <person name="Rea M.C."/>
            <person name="O'Sullivan O."/>
            <person name="Ritari J."/>
            <person name="Douillard F.P."/>
            <person name="Paul Ross R."/>
            <person name="Yang R."/>
            <person name="Briner A.E."/>
            <person name="Felis G.E."/>
            <person name="de Vos W.M."/>
            <person name="Barrangou R."/>
            <person name="Klaenhammer T.R."/>
            <person name="Caufield P.W."/>
            <person name="Cui Y."/>
            <person name="Zhang H."/>
            <person name="O'Toole P.W."/>
        </authorList>
    </citation>
    <scope>NUCLEOTIDE SEQUENCE [LARGE SCALE GENOMIC DNA]</scope>
    <source>
        <strain evidence="3 4">DSM 20405</strain>
    </source>
</reference>
<evidence type="ECO:0000256" key="1">
    <source>
        <dbReference type="SAM" id="Phobius"/>
    </source>
</evidence>
<feature type="transmembrane region" description="Helical" evidence="1">
    <location>
        <begin position="34"/>
        <end position="49"/>
    </location>
</feature>
<dbReference type="PANTHER" id="PTHR40448">
    <property type="entry name" value="TWO-COMPONENT SENSOR HISTIDINE KINASE"/>
    <property type="match status" value="1"/>
</dbReference>
<organism evidence="3 4">
    <name type="scientific">Kandleria vitulina DSM 20405</name>
    <dbReference type="NCBI Taxonomy" id="1410657"/>
    <lineage>
        <taxon>Bacteria</taxon>
        <taxon>Bacillati</taxon>
        <taxon>Bacillota</taxon>
        <taxon>Erysipelotrichia</taxon>
        <taxon>Erysipelotrichales</taxon>
        <taxon>Coprobacillaceae</taxon>
        <taxon>Kandleria</taxon>
    </lineage>
</organism>
<evidence type="ECO:0000259" key="2">
    <source>
        <dbReference type="Pfam" id="PF14501"/>
    </source>
</evidence>